<dbReference type="Proteomes" id="UP001469553">
    <property type="component" value="Unassembled WGS sequence"/>
</dbReference>
<gene>
    <name evidence="1" type="ORF">AMECASPLE_038728</name>
</gene>
<sequence length="112" mass="13109">MVCPEHEGPQKKRYQQVQYDAVGQTHHCRMTRPLLSSQHLDQLSAEAMVQSPTNRWFRKGRWVQLGPGWSRWVQSLETASAKAPLFFSLDLDWMIPEFYWDYTGPSQNISIL</sequence>
<proteinExistence type="predicted"/>
<keyword evidence="2" id="KW-1185">Reference proteome</keyword>
<evidence type="ECO:0000313" key="1">
    <source>
        <dbReference type="EMBL" id="MEQ2301694.1"/>
    </source>
</evidence>
<protein>
    <submittedName>
        <fullName evidence="1">Uncharacterized protein</fullName>
    </submittedName>
</protein>
<evidence type="ECO:0000313" key="2">
    <source>
        <dbReference type="Proteomes" id="UP001469553"/>
    </source>
</evidence>
<comment type="caution">
    <text evidence="1">The sequence shown here is derived from an EMBL/GenBank/DDBJ whole genome shotgun (WGS) entry which is preliminary data.</text>
</comment>
<reference evidence="1 2" key="1">
    <citation type="submission" date="2021-06" db="EMBL/GenBank/DDBJ databases">
        <authorList>
            <person name="Palmer J.M."/>
        </authorList>
    </citation>
    <scope>NUCLEOTIDE SEQUENCE [LARGE SCALE GENOMIC DNA]</scope>
    <source>
        <strain evidence="1 2">AS_MEX2019</strain>
        <tissue evidence="1">Muscle</tissue>
    </source>
</reference>
<dbReference type="EMBL" id="JAHRIP010054381">
    <property type="protein sequence ID" value="MEQ2301694.1"/>
    <property type="molecule type" value="Genomic_DNA"/>
</dbReference>
<organism evidence="1 2">
    <name type="scientific">Ameca splendens</name>
    <dbReference type="NCBI Taxonomy" id="208324"/>
    <lineage>
        <taxon>Eukaryota</taxon>
        <taxon>Metazoa</taxon>
        <taxon>Chordata</taxon>
        <taxon>Craniata</taxon>
        <taxon>Vertebrata</taxon>
        <taxon>Euteleostomi</taxon>
        <taxon>Actinopterygii</taxon>
        <taxon>Neopterygii</taxon>
        <taxon>Teleostei</taxon>
        <taxon>Neoteleostei</taxon>
        <taxon>Acanthomorphata</taxon>
        <taxon>Ovalentaria</taxon>
        <taxon>Atherinomorphae</taxon>
        <taxon>Cyprinodontiformes</taxon>
        <taxon>Goodeidae</taxon>
        <taxon>Ameca</taxon>
    </lineage>
</organism>
<name>A0ABV0Z648_9TELE</name>
<accession>A0ABV0Z648</accession>